<dbReference type="SUPFAM" id="SSF51905">
    <property type="entry name" value="FAD/NAD(P)-binding domain"/>
    <property type="match status" value="1"/>
</dbReference>
<reference evidence="9 11" key="1">
    <citation type="journal article" date="2022" name="bioRxiv">
        <title>Prophages regulate Shewanella fidelis 3313 motility and biofilm formation: implications for gut colonization dynamics in Ciona robusta.</title>
        <authorList>
            <person name="Natarajan O."/>
            <person name="Gibboney S.L."/>
            <person name="Young M.N."/>
            <person name="Lim S.J."/>
            <person name="Pluta N."/>
            <person name="Atkinson C.G."/>
            <person name="Leigh B.A."/>
            <person name="Liberti A."/>
            <person name="Kees E.D."/>
            <person name="Breitbart M."/>
            <person name="Gralnick J.A."/>
            <person name="Dishaw L.J."/>
        </authorList>
    </citation>
    <scope>NUCLEOTIDE SEQUENCE [LARGE SCALE GENOMIC DNA]</scope>
    <source>
        <strain evidence="9 11">JG4066</strain>
    </source>
</reference>
<dbReference type="Proteomes" id="UP001259340">
    <property type="component" value="Unassembled WGS sequence"/>
</dbReference>
<reference evidence="8" key="2">
    <citation type="submission" date="2022-11" db="EMBL/GenBank/DDBJ databases">
        <title>Prophages regulate Shewanella fidelis motility and biofilm formation: implications for gut colonization dynamics in Ciona robusta.</title>
        <authorList>
            <person name="Natarajan O."/>
            <person name="Gibboney S.L."/>
            <person name="Young M.N."/>
            <person name="Lim S.J."/>
            <person name="Pluta N."/>
            <person name="Atkinson C.G.F."/>
            <person name="Leigh B.A."/>
            <person name="Liberti A."/>
            <person name="Kees E."/>
            <person name="Breitbart M."/>
            <person name="Gralnick J."/>
            <person name="Dishaw L.J."/>
        </authorList>
    </citation>
    <scope>NUCLEOTIDE SEQUENCE</scope>
    <source>
        <strain evidence="8">3313</strain>
    </source>
</reference>
<dbReference type="GO" id="GO:0016020">
    <property type="term" value="C:membrane"/>
    <property type="evidence" value="ECO:0007669"/>
    <property type="project" value="InterPro"/>
</dbReference>
<dbReference type="EC" id="1.3.99.33" evidence="6"/>
<comment type="caution">
    <text evidence="8">The sequence shown here is derived from an EMBL/GenBank/DDBJ whole genome shotgun (WGS) entry which is preliminary data.</text>
</comment>
<gene>
    <name evidence="8" type="ORF">OS133_05765</name>
    <name evidence="9" type="ORF">OS134_09725</name>
</gene>
<dbReference type="Pfam" id="PF00890">
    <property type="entry name" value="FAD_binding_2"/>
    <property type="match status" value="1"/>
</dbReference>
<dbReference type="PRINTS" id="PR00469">
    <property type="entry name" value="PNDRDTASEII"/>
</dbReference>
<dbReference type="AlphaFoldDB" id="A0AAW8NMU5"/>
<dbReference type="EMBL" id="JAPMLD010000003">
    <property type="protein sequence ID" value="MDW4824335.1"/>
    <property type="molecule type" value="Genomic_DNA"/>
</dbReference>
<dbReference type="InterPro" id="IPR050315">
    <property type="entry name" value="FAD-oxidoreductase_2"/>
</dbReference>
<dbReference type="PANTHER" id="PTHR43400">
    <property type="entry name" value="FUMARATE REDUCTASE"/>
    <property type="match status" value="1"/>
</dbReference>
<organism evidence="8 10">
    <name type="scientific">Shewanella fidelis</name>
    <dbReference type="NCBI Taxonomy" id="173509"/>
    <lineage>
        <taxon>Bacteria</taxon>
        <taxon>Pseudomonadati</taxon>
        <taxon>Pseudomonadota</taxon>
        <taxon>Gammaproteobacteria</taxon>
        <taxon>Alteromonadales</taxon>
        <taxon>Shewanellaceae</taxon>
        <taxon>Shewanella</taxon>
    </lineage>
</organism>
<evidence type="ECO:0000313" key="9">
    <source>
        <dbReference type="EMBL" id="MDW4824335.1"/>
    </source>
</evidence>
<evidence type="ECO:0000256" key="2">
    <source>
        <dbReference type="ARBA" id="ARBA00008040"/>
    </source>
</evidence>
<evidence type="ECO:0000313" key="10">
    <source>
        <dbReference type="Proteomes" id="UP001259340"/>
    </source>
</evidence>
<comment type="subcellular location">
    <subcellularLocation>
        <location evidence="1">Cell envelope</location>
    </subcellularLocation>
</comment>
<dbReference type="Gene3D" id="3.50.50.60">
    <property type="entry name" value="FAD/NAD(P)-binding domain"/>
    <property type="match status" value="1"/>
</dbReference>
<evidence type="ECO:0000256" key="3">
    <source>
        <dbReference type="ARBA" id="ARBA00022630"/>
    </source>
</evidence>
<proteinExistence type="inferred from homology"/>
<accession>A0AAW8NMU5</accession>
<dbReference type="SUPFAM" id="SSF56425">
    <property type="entry name" value="Succinate dehydrogenase/fumarate reductase flavoprotein, catalytic domain"/>
    <property type="match status" value="1"/>
</dbReference>
<feature type="domain" description="FMN-binding" evidence="7">
    <location>
        <begin position="36"/>
        <end position="110"/>
    </location>
</feature>
<dbReference type="GO" id="GO:0016491">
    <property type="term" value="F:oxidoreductase activity"/>
    <property type="evidence" value="ECO:0007669"/>
    <property type="project" value="UniProtKB-KW"/>
</dbReference>
<dbReference type="InterPro" id="IPR010960">
    <property type="entry name" value="Flavocytochrome_c"/>
</dbReference>
<dbReference type="NCBIfam" id="TIGR01813">
    <property type="entry name" value="flavo_cyto_c"/>
    <property type="match status" value="1"/>
</dbReference>
<keyword evidence="4 6" id="KW-0274">FAD</keyword>
<dbReference type="PROSITE" id="PS51257">
    <property type="entry name" value="PROKAR_LIPOPROTEIN"/>
    <property type="match status" value="1"/>
</dbReference>
<dbReference type="Proteomes" id="UP001271263">
    <property type="component" value="Unassembled WGS sequence"/>
</dbReference>
<name>A0AAW8NMU5_9GAMM</name>
<evidence type="ECO:0000313" key="11">
    <source>
        <dbReference type="Proteomes" id="UP001271263"/>
    </source>
</evidence>
<dbReference type="PANTHER" id="PTHR43400:SF7">
    <property type="entry name" value="FAD-DEPENDENT OXIDOREDUCTASE 2 FAD BINDING DOMAIN-CONTAINING PROTEIN"/>
    <property type="match status" value="1"/>
</dbReference>
<comment type="similarity">
    <text evidence="2 6">Belongs to the FAD-dependent oxidoreductase 2 family. FRD/SDH subfamily.</text>
</comment>
<dbReference type="Gene3D" id="3.90.1010.20">
    <property type="match status" value="1"/>
</dbReference>
<evidence type="ECO:0000256" key="1">
    <source>
        <dbReference type="ARBA" id="ARBA00004196"/>
    </source>
</evidence>
<evidence type="ECO:0000259" key="7">
    <source>
        <dbReference type="SMART" id="SM00900"/>
    </source>
</evidence>
<sequence>MVIKKTLIASAILALTVGCSVPDSGKVITSEGAAFGKHGEIKVQTSTKDGQLLEINVIQQKENKVLAASVYTEMKDDMINQNSTEVDAISGATVTSKAFKEAVENSLAAAGVTLVAGLAKTNDASKEVIATEQNFDVVVIGSGGAGLSAAITAKNAGADVVIIEKMPTVGGNSLITGGQMNVPGNWVQKSMGIEDSIDIFVKDTLKGGDYLGDPEMVQLMAQQALPAAEWLRDYIKVDFYQDQLFQFGGHSVKRGLIPRNHTGAEWISKFMAKTDELEIPIHTRTTATALIQDQNGRVIGVEAEKNGQKITYMADRGVVMATGGFGANVAMRTKYVPELDERYGTTNARGIMGDGIVMAEKLNAKTHNMESIQTYPICHTDTGVISLIADSRFFGAIVVNKEGKRFVEELERRDVISRAILAQTNQQAYVLWGSEIEQIAETVKVHKDEFAELNRKGMMYKADSIEELADKFGVDKNALMAQVERVNQFAKSGKDGEFNHRGGLKPIMKAPFYMLVAKPSVHHTMGGLMTDTKTRVLNTEGQVIDGLYAAGEVTGMTHGSNRLGGNAITDITVFGRIAGKEAAAH</sequence>
<dbReference type="InterPro" id="IPR027477">
    <property type="entry name" value="Succ_DH/fumarate_Rdtase_cat_sf"/>
</dbReference>
<evidence type="ECO:0000256" key="6">
    <source>
        <dbReference type="RuleBase" id="RU366062"/>
    </source>
</evidence>
<dbReference type="InterPro" id="IPR007329">
    <property type="entry name" value="FMN-bd"/>
</dbReference>
<dbReference type="Gene3D" id="3.90.700.10">
    <property type="entry name" value="Succinate dehydrogenase/fumarate reductase flavoprotein, catalytic domain"/>
    <property type="match status" value="1"/>
</dbReference>
<dbReference type="EMBL" id="JAPMLE010000001">
    <property type="protein sequence ID" value="MDR8523194.1"/>
    <property type="molecule type" value="Genomic_DNA"/>
</dbReference>
<evidence type="ECO:0000256" key="4">
    <source>
        <dbReference type="ARBA" id="ARBA00022827"/>
    </source>
</evidence>
<dbReference type="InterPro" id="IPR036188">
    <property type="entry name" value="FAD/NAD-bd_sf"/>
</dbReference>
<dbReference type="GO" id="GO:0010181">
    <property type="term" value="F:FMN binding"/>
    <property type="evidence" value="ECO:0007669"/>
    <property type="project" value="InterPro"/>
</dbReference>
<evidence type="ECO:0000313" key="8">
    <source>
        <dbReference type="EMBL" id="MDR8523194.1"/>
    </source>
</evidence>
<comment type="catalytic activity">
    <reaction evidence="6">
        <text>dihydrourocanate + A = urocanate + AH2</text>
        <dbReference type="Rhea" id="RHEA:36059"/>
        <dbReference type="ChEBI" id="CHEBI:13193"/>
        <dbReference type="ChEBI" id="CHEBI:17499"/>
        <dbReference type="ChEBI" id="CHEBI:27247"/>
        <dbReference type="ChEBI" id="CHEBI:72991"/>
        <dbReference type="EC" id="1.3.99.33"/>
    </reaction>
</comment>
<keyword evidence="5 6" id="KW-0560">Oxidoreductase</keyword>
<evidence type="ECO:0000256" key="5">
    <source>
        <dbReference type="ARBA" id="ARBA00023002"/>
    </source>
</evidence>
<keyword evidence="3 6" id="KW-0285">Flavoprotein</keyword>
<dbReference type="InterPro" id="IPR003953">
    <property type="entry name" value="FAD-dep_OxRdtase_2_FAD-bd"/>
</dbReference>
<dbReference type="GO" id="GO:0030313">
    <property type="term" value="C:cell envelope"/>
    <property type="evidence" value="ECO:0007669"/>
    <property type="project" value="UniProtKB-SubCell"/>
</dbReference>
<protein>
    <recommendedName>
        <fullName evidence="6">Urocanate reductase</fullName>
        <ecNumber evidence="6">1.3.99.33</ecNumber>
    </recommendedName>
</protein>
<dbReference type="Pfam" id="PF04205">
    <property type="entry name" value="FMN_bind"/>
    <property type="match status" value="1"/>
</dbReference>
<keyword evidence="11" id="KW-1185">Reference proteome</keyword>
<comment type="cofactor">
    <cofactor evidence="6">
        <name>FMN</name>
        <dbReference type="ChEBI" id="CHEBI:58210"/>
    </cofactor>
    <text evidence="6">Binds 1 or 2 FMN covalently per subunit.</text>
</comment>
<dbReference type="SMART" id="SM00900">
    <property type="entry name" value="FMN_bind"/>
    <property type="match status" value="1"/>
</dbReference>
<comment type="cofactor">
    <cofactor evidence="6">
        <name>FAD</name>
        <dbReference type="ChEBI" id="CHEBI:57692"/>
    </cofactor>
    <text evidence="6">Binds 1 FAD per subunit.</text>
</comment>